<dbReference type="Proteomes" id="UP000695022">
    <property type="component" value="Unplaced"/>
</dbReference>
<sequence length="224" mass="25863">MPTSCAASGCRNSVQQGSTLSFHKFPLRDPKKLAIWLQELRRGSFKPSSSHTLCSNHFESWCYIPCLAAGSRRRLIEEAYPTIFDFPKPLQKDKNHRRVIKRRHKVAIIERSEKGDRDNDKNHRHVIKRRHEEAILETEKIDCDNGLLEPEAAMPSLSVKLDHPYAFDTTQSPQMLKCKLDFANTKISSLQKKLKLQYRKVQRKQSQIDTGKELLTSLKSPNIL</sequence>
<evidence type="ECO:0000313" key="9">
    <source>
        <dbReference type="RefSeq" id="XP_014669932.1"/>
    </source>
</evidence>
<dbReference type="SUPFAM" id="SSF57716">
    <property type="entry name" value="Glucocorticoid receptor-like (DNA-binding domain)"/>
    <property type="match status" value="1"/>
</dbReference>
<keyword evidence="2 5" id="KW-0863">Zinc-finger</keyword>
<proteinExistence type="predicted"/>
<dbReference type="Gene3D" id="6.20.210.20">
    <property type="entry name" value="THAP domain"/>
    <property type="match status" value="1"/>
</dbReference>
<evidence type="ECO:0000313" key="10">
    <source>
        <dbReference type="RefSeq" id="XP_014669933.1"/>
    </source>
</evidence>
<dbReference type="Pfam" id="PF05485">
    <property type="entry name" value="THAP"/>
    <property type="match status" value="1"/>
</dbReference>
<feature type="domain" description="THAP-type" evidence="6">
    <location>
        <begin position="1"/>
        <end position="84"/>
    </location>
</feature>
<organism evidence="7 9">
    <name type="scientific">Priapulus caudatus</name>
    <name type="common">Priapulid worm</name>
    <dbReference type="NCBI Taxonomy" id="37621"/>
    <lineage>
        <taxon>Eukaryota</taxon>
        <taxon>Metazoa</taxon>
        <taxon>Ecdysozoa</taxon>
        <taxon>Scalidophora</taxon>
        <taxon>Priapulida</taxon>
        <taxon>Priapulimorpha</taxon>
        <taxon>Priapulimorphida</taxon>
        <taxon>Priapulidae</taxon>
        <taxon>Priapulus</taxon>
    </lineage>
</organism>
<keyword evidence="1" id="KW-0479">Metal-binding</keyword>
<dbReference type="InterPro" id="IPR006612">
    <property type="entry name" value="THAP_Znf"/>
</dbReference>
<dbReference type="RefSeq" id="XP_014669934.1">
    <property type="nucleotide sequence ID" value="XM_014814448.1"/>
</dbReference>
<reference evidence="8 9" key="1">
    <citation type="submission" date="2025-05" db="UniProtKB">
        <authorList>
            <consortium name="RefSeq"/>
        </authorList>
    </citation>
    <scope>IDENTIFICATION</scope>
</reference>
<keyword evidence="4 5" id="KW-0238">DNA-binding</keyword>
<dbReference type="SMART" id="SM00980">
    <property type="entry name" value="THAP"/>
    <property type="match status" value="1"/>
</dbReference>
<evidence type="ECO:0000259" key="6">
    <source>
        <dbReference type="PROSITE" id="PS50950"/>
    </source>
</evidence>
<dbReference type="PANTHER" id="PTHR47696">
    <property type="entry name" value="THAP DOMAIN-CONTAINING PROTEIN 2"/>
    <property type="match status" value="1"/>
</dbReference>
<dbReference type="InterPro" id="IPR026521">
    <property type="entry name" value="THAP2"/>
</dbReference>
<dbReference type="RefSeq" id="XP_014669933.1">
    <property type="nucleotide sequence ID" value="XM_014814447.1"/>
</dbReference>
<evidence type="ECO:0000256" key="5">
    <source>
        <dbReference type="PROSITE-ProRule" id="PRU00309"/>
    </source>
</evidence>
<dbReference type="PANTHER" id="PTHR47696:SF1">
    <property type="entry name" value="THAP DOMAIN-CONTAINING PROTEIN 2"/>
    <property type="match status" value="1"/>
</dbReference>
<evidence type="ECO:0000313" key="8">
    <source>
        <dbReference type="RefSeq" id="XP_014669931.1"/>
    </source>
</evidence>
<keyword evidence="7" id="KW-1185">Reference proteome</keyword>
<dbReference type="GeneID" id="106810956"/>
<evidence type="ECO:0000313" key="7">
    <source>
        <dbReference type="Proteomes" id="UP000695022"/>
    </source>
</evidence>
<dbReference type="InterPro" id="IPR038441">
    <property type="entry name" value="THAP_Znf_sf"/>
</dbReference>
<dbReference type="RefSeq" id="XP_014669932.1">
    <property type="nucleotide sequence ID" value="XM_014814446.1"/>
</dbReference>
<dbReference type="SMART" id="SM00692">
    <property type="entry name" value="DM3"/>
    <property type="match status" value="1"/>
</dbReference>
<protein>
    <submittedName>
        <fullName evidence="8 9">THAP domain-containing protein 1-like</fullName>
    </submittedName>
</protein>
<gene>
    <name evidence="8 9 10 11" type="primary">LOC106810956</name>
</gene>
<accession>A0ABM1ECL1</accession>
<name>A0ABM1ECL1_PRICU</name>
<dbReference type="RefSeq" id="XP_014669931.1">
    <property type="nucleotide sequence ID" value="XM_014814445.1"/>
</dbReference>
<dbReference type="PROSITE" id="PS50950">
    <property type="entry name" value="ZF_THAP"/>
    <property type="match status" value="1"/>
</dbReference>
<evidence type="ECO:0000313" key="11">
    <source>
        <dbReference type="RefSeq" id="XP_014669934.1"/>
    </source>
</evidence>
<evidence type="ECO:0000256" key="2">
    <source>
        <dbReference type="ARBA" id="ARBA00022771"/>
    </source>
</evidence>
<evidence type="ECO:0000256" key="4">
    <source>
        <dbReference type="ARBA" id="ARBA00023125"/>
    </source>
</evidence>
<evidence type="ECO:0000256" key="1">
    <source>
        <dbReference type="ARBA" id="ARBA00022723"/>
    </source>
</evidence>
<keyword evidence="3" id="KW-0862">Zinc</keyword>
<evidence type="ECO:0000256" key="3">
    <source>
        <dbReference type="ARBA" id="ARBA00022833"/>
    </source>
</evidence>